<dbReference type="EMBL" id="BDEQ01000001">
    <property type="protein sequence ID" value="GAT99710.1"/>
    <property type="molecule type" value="Genomic_DNA"/>
</dbReference>
<sequence length="243" mass="26618">MKFGNWKRFKEGLKKVAALLASGAKFGGNVIEKAKPLISIASDFIPGGEIIKKGTEVISKIAEPTSEVLNRIASGENVVGATKRYLNQVKNEIPNDITKTASKIINQVPEHVSLKPKTKSKPLLFANRLNNNEEYDKNGEIDEEIDEDELKNIIKTAGKKIAGIGGKLYKTTGTIASKIIPISKGIASFLPGGVIIDQVLDRVPKWYETNGKALTEISEGKKIKDVIKEYGKTLYNDVLLNKK</sequence>
<accession>A0A175K0X9</accession>
<comment type="caution">
    <text evidence="1">The sequence shown here is derived from an EMBL/GenBank/DDBJ whole genome shotgun (WGS) entry which is preliminary data.</text>
</comment>
<reference evidence="1 2" key="1">
    <citation type="submission" date="2016-05" db="EMBL/GenBank/DDBJ databases">
        <title>First whole genome sequencing of Entamoeba histolytica HM1:IMSS-clone-6.</title>
        <authorList>
            <person name="Mukherjee Avik.K."/>
            <person name="Izumyama S."/>
            <person name="Nakada-Tsukui K."/>
            <person name="Nozaki T."/>
        </authorList>
    </citation>
    <scope>NUCLEOTIDE SEQUENCE [LARGE SCALE GENOMIC DNA]</scope>
    <source>
        <strain evidence="1 2">HM1:IMSS clone 6</strain>
    </source>
</reference>
<dbReference type="VEuPathDB" id="AmoebaDB:EHI5A_171790"/>
<protein>
    <submittedName>
        <fullName evidence="1">Uncharacterized protein</fullName>
    </submittedName>
</protein>
<dbReference type="VEuPathDB" id="AmoebaDB:EHI5A_234850"/>
<organism evidence="1 2">
    <name type="scientific">Entamoeba histolytica</name>
    <dbReference type="NCBI Taxonomy" id="5759"/>
    <lineage>
        <taxon>Eukaryota</taxon>
        <taxon>Amoebozoa</taxon>
        <taxon>Evosea</taxon>
        <taxon>Archamoebae</taxon>
        <taxon>Mastigamoebida</taxon>
        <taxon>Entamoebidae</taxon>
        <taxon>Entamoeba</taxon>
    </lineage>
</organism>
<dbReference type="Proteomes" id="UP000078387">
    <property type="component" value="Unassembled WGS sequence"/>
</dbReference>
<proteinExistence type="predicted"/>
<dbReference type="AlphaFoldDB" id="A0A175K0X9"/>
<gene>
    <name evidence="1" type="ORF">CL6EHI_006430</name>
</gene>
<name>A0A175K0X9_ENTHI</name>
<dbReference type="VEuPathDB" id="AmoebaDB:EHI_006430"/>
<evidence type="ECO:0000313" key="2">
    <source>
        <dbReference type="Proteomes" id="UP000078387"/>
    </source>
</evidence>
<evidence type="ECO:0000313" key="1">
    <source>
        <dbReference type="EMBL" id="GAT99710.1"/>
    </source>
</evidence>